<dbReference type="InterPro" id="IPR000836">
    <property type="entry name" value="PRTase_dom"/>
</dbReference>
<dbReference type="PANTHER" id="PTHR47505">
    <property type="entry name" value="DNA UTILIZATION PROTEIN YHGH"/>
    <property type="match status" value="1"/>
</dbReference>
<dbReference type="Pfam" id="PF00156">
    <property type="entry name" value="Pribosyltran"/>
    <property type="match status" value="1"/>
</dbReference>
<dbReference type="InterPro" id="IPR029057">
    <property type="entry name" value="PRTase-like"/>
</dbReference>
<protein>
    <submittedName>
        <fullName evidence="3">ComF family protein</fullName>
    </submittedName>
</protein>
<evidence type="ECO:0000313" key="3">
    <source>
        <dbReference type="EMBL" id="MBK9795103.1"/>
    </source>
</evidence>
<gene>
    <name evidence="3" type="ORF">IPP58_01155</name>
</gene>
<reference evidence="3" key="1">
    <citation type="submission" date="2020-10" db="EMBL/GenBank/DDBJ databases">
        <title>Connecting structure to function with the recovery of over 1000 high-quality activated sludge metagenome-assembled genomes encoding full-length rRNA genes using long-read sequencing.</title>
        <authorList>
            <person name="Singleton C.M."/>
            <person name="Petriglieri F."/>
            <person name="Kristensen J.M."/>
            <person name="Kirkegaard R.H."/>
            <person name="Michaelsen T.Y."/>
            <person name="Andersen M.H."/>
            <person name="Karst S.M."/>
            <person name="Dueholm M.S."/>
            <person name="Nielsen P.H."/>
            <person name="Albertsen M."/>
        </authorList>
    </citation>
    <scope>NUCLEOTIDE SEQUENCE</scope>
    <source>
        <strain evidence="3">Skiv_18-Q3-R9-52_MAXAC.067</strain>
    </source>
</reference>
<feature type="domain" description="Phosphoribosyltransferase" evidence="2">
    <location>
        <begin position="145"/>
        <end position="232"/>
    </location>
</feature>
<dbReference type="SUPFAM" id="SSF53271">
    <property type="entry name" value="PRTase-like"/>
    <property type="match status" value="1"/>
</dbReference>
<dbReference type="Gene3D" id="3.40.50.2020">
    <property type="match status" value="1"/>
</dbReference>
<accession>A0A9D7SF50</accession>
<dbReference type="AlphaFoldDB" id="A0A9D7SF50"/>
<dbReference type="InterPro" id="IPR051910">
    <property type="entry name" value="ComF/GntX_DNA_util-trans"/>
</dbReference>
<dbReference type="EMBL" id="JADKIO010000004">
    <property type="protein sequence ID" value="MBK9795103.1"/>
    <property type="molecule type" value="Genomic_DNA"/>
</dbReference>
<name>A0A9D7SF50_9BACT</name>
<dbReference type="CDD" id="cd06223">
    <property type="entry name" value="PRTases_typeI"/>
    <property type="match status" value="1"/>
</dbReference>
<comment type="caution">
    <text evidence="3">The sequence shown here is derived from an EMBL/GenBank/DDBJ whole genome shotgun (WGS) entry which is preliminary data.</text>
</comment>
<dbReference type="Proteomes" id="UP000886657">
    <property type="component" value="Unassembled WGS sequence"/>
</dbReference>
<evidence type="ECO:0000259" key="2">
    <source>
        <dbReference type="Pfam" id="PF00156"/>
    </source>
</evidence>
<evidence type="ECO:0000256" key="1">
    <source>
        <dbReference type="ARBA" id="ARBA00008007"/>
    </source>
</evidence>
<comment type="similarity">
    <text evidence="1">Belongs to the ComF/GntX family.</text>
</comment>
<organism evidence="3 4">
    <name type="scientific">Candidatus Geothrix skivensis</name>
    <dbReference type="NCBI Taxonomy" id="2954439"/>
    <lineage>
        <taxon>Bacteria</taxon>
        <taxon>Pseudomonadati</taxon>
        <taxon>Acidobacteriota</taxon>
        <taxon>Holophagae</taxon>
        <taxon>Holophagales</taxon>
        <taxon>Holophagaceae</taxon>
        <taxon>Geothrix</taxon>
    </lineage>
</organism>
<dbReference type="PANTHER" id="PTHR47505:SF1">
    <property type="entry name" value="DNA UTILIZATION PROTEIN YHGH"/>
    <property type="match status" value="1"/>
</dbReference>
<sequence length="234" mass="25213">MLPAALQSRLTWARTSLLLCRGCLGPVGERAEAGLCTRCWAGLLPLPEGRCPRCALVHAEEACPEAVAWAFGEALWDYHGGRPPLGALLLPGIKQGESGWRKALLGRVAAAGLPEWAPEVDQVTAVPSALPQRLLRGVDFSAEVARLIAGRLDRPFTPLLAKAWRSGRQAARSESERRRLPRQALRLRPGAAPRGSILLVDDVWTTGTTLLRCAQALLEGGAAEVRVLTVFRAL</sequence>
<proteinExistence type="inferred from homology"/>
<evidence type="ECO:0000313" key="4">
    <source>
        <dbReference type="Proteomes" id="UP000886657"/>
    </source>
</evidence>